<dbReference type="Pfam" id="PF13304">
    <property type="entry name" value="AAA_21"/>
    <property type="match status" value="1"/>
</dbReference>
<dbReference type="RefSeq" id="WP_357789290.1">
    <property type="nucleotide sequence ID" value="NZ_JBFAKC010000020.1"/>
</dbReference>
<gene>
    <name evidence="2" type="ORF">AB0I48_32745</name>
</gene>
<organism evidence="2 3">
    <name type="scientific">Nocardia aurea</name>
    <dbReference type="NCBI Taxonomy" id="2144174"/>
    <lineage>
        <taxon>Bacteria</taxon>
        <taxon>Bacillati</taxon>
        <taxon>Actinomycetota</taxon>
        <taxon>Actinomycetes</taxon>
        <taxon>Mycobacteriales</taxon>
        <taxon>Nocardiaceae</taxon>
        <taxon>Nocardia</taxon>
    </lineage>
</organism>
<comment type="caution">
    <text evidence="2">The sequence shown here is derived from an EMBL/GenBank/DDBJ whole genome shotgun (WGS) entry which is preliminary data.</text>
</comment>
<keyword evidence="2" id="KW-0547">Nucleotide-binding</keyword>
<dbReference type="EMBL" id="JBFAKC010000020">
    <property type="protein sequence ID" value="MEV0712338.1"/>
    <property type="molecule type" value="Genomic_DNA"/>
</dbReference>
<proteinExistence type="predicted"/>
<accession>A0ABV3G3Z7</accession>
<dbReference type="InterPro" id="IPR003959">
    <property type="entry name" value="ATPase_AAA_core"/>
</dbReference>
<sequence length="452" mass="50598">MTDKANIKARTMLVAFRATNVRSFRDPLEFSMEGTAVSEPSVPRELPWRKGGRTPVRVLPVAGVFGANASGKTNLLRAMDDMRRIVLTSFAGSTSRRRKPRRILRPPFKLDPGCVDAPSRYEVEVIIDGIRYEYGFEITDHEVISEWATHYPKGRPASIFKRSLRDLNFTGDLLSDQAKPLSRIMRPESLFLSVAGELEIPELEPLVKWFDENLLLCAAASRENRWHYTASLLKDESLREKVLNLIQIADLGITDVHTLRPDAETLERIKKAFESLSDTDEESEPFEIDEDTIVRFRMSHQGSHGVVDLDSAEESQGTLVWFGVAGPVISALTEGCVLLADELESSLHPELVAQLVKIFQDPKSNPNNAQLIFNSHEARLLGNSADDRTIGRDQAWFTEKDFDGSTRIYPLTDLNPRKSEAIARRYTEGRYGATPLVSGAEFHSLASDIAAS</sequence>
<keyword evidence="3" id="KW-1185">Reference proteome</keyword>
<dbReference type="PANTHER" id="PTHR40396">
    <property type="entry name" value="ATPASE-LIKE PROTEIN"/>
    <property type="match status" value="1"/>
</dbReference>
<name>A0ABV3G3Z7_9NOCA</name>
<dbReference type="Gene3D" id="3.40.50.300">
    <property type="entry name" value="P-loop containing nucleotide triphosphate hydrolases"/>
    <property type="match status" value="1"/>
</dbReference>
<dbReference type="InterPro" id="IPR027417">
    <property type="entry name" value="P-loop_NTPase"/>
</dbReference>
<reference evidence="2 3" key="1">
    <citation type="submission" date="2024-06" db="EMBL/GenBank/DDBJ databases">
        <title>The Natural Products Discovery Center: Release of the First 8490 Sequenced Strains for Exploring Actinobacteria Biosynthetic Diversity.</title>
        <authorList>
            <person name="Kalkreuter E."/>
            <person name="Kautsar S.A."/>
            <person name="Yang D."/>
            <person name="Bader C.D."/>
            <person name="Teijaro C.N."/>
            <person name="Fluegel L."/>
            <person name="Davis C.M."/>
            <person name="Simpson J.R."/>
            <person name="Lauterbach L."/>
            <person name="Steele A.D."/>
            <person name="Gui C."/>
            <person name="Meng S."/>
            <person name="Li G."/>
            <person name="Viehrig K."/>
            <person name="Ye F."/>
            <person name="Su P."/>
            <person name="Kiefer A.F."/>
            <person name="Nichols A."/>
            <person name="Cepeda A.J."/>
            <person name="Yan W."/>
            <person name="Fan B."/>
            <person name="Jiang Y."/>
            <person name="Adhikari A."/>
            <person name="Zheng C.-J."/>
            <person name="Schuster L."/>
            <person name="Cowan T.M."/>
            <person name="Smanski M.J."/>
            <person name="Chevrette M.G."/>
            <person name="De Carvalho L.P.S."/>
            <person name="Shen B."/>
        </authorList>
    </citation>
    <scope>NUCLEOTIDE SEQUENCE [LARGE SCALE GENOMIC DNA]</scope>
    <source>
        <strain evidence="2 3">NPDC050403</strain>
    </source>
</reference>
<evidence type="ECO:0000259" key="1">
    <source>
        <dbReference type="Pfam" id="PF13304"/>
    </source>
</evidence>
<dbReference type="SUPFAM" id="SSF52540">
    <property type="entry name" value="P-loop containing nucleoside triphosphate hydrolases"/>
    <property type="match status" value="1"/>
</dbReference>
<protein>
    <submittedName>
        <fullName evidence="2">ATP-binding protein</fullName>
    </submittedName>
</protein>
<dbReference type="PANTHER" id="PTHR40396:SF1">
    <property type="entry name" value="ATPASE AAA-TYPE CORE DOMAIN-CONTAINING PROTEIN"/>
    <property type="match status" value="1"/>
</dbReference>
<feature type="domain" description="ATPase AAA-type core" evidence="1">
    <location>
        <begin position="62"/>
        <end position="381"/>
    </location>
</feature>
<evidence type="ECO:0000313" key="3">
    <source>
        <dbReference type="Proteomes" id="UP001551695"/>
    </source>
</evidence>
<evidence type="ECO:0000313" key="2">
    <source>
        <dbReference type="EMBL" id="MEV0712338.1"/>
    </source>
</evidence>
<dbReference type="Proteomes" id="UP001551695">
    <property type="component" value="Unassembled WGS sequence"/>
</dbReference>
<keyword evidence="2" id="KW-0067">ATP-binding</keyword>
<dbReference type="GO" id="GO:0005524">
    <property type="term" value="F:ATP binding"/>
    <property type="evidence" value="ECO:0007669"/>
    <property type="project" value="UniProtKB-KW"/>
</dbReference>